<dbReference type="InterPro" id="IPR052517">
    <property type="entry name" value="GlcG_carb_metab_protein"/>
</dbReference>
<reference evidence="2 3" key="1">
    <citation type="journal article" date="2012" name="PLoS ONE">
        <title>Genome sequence and transcriptome analysis of the radioresistant bacterium Deinococcus gobiensis: insights into the extreme environmental adaptations.</title>
        <authorList>
            <person name="Yuan M."/>
            <person name="Chen M."/>
            <person name="Zhang W."/>
            <person name="Lu W."/>
            <person name="Wang J."/>
            <person name="Yang M."/>
            <person name="Zhao P."/>
            <person name="Tang R."/>
            <person name="Li X."/>
            <person name="Hao Y."/>
            <person name="Zhou Z."/>
            <person name="Zhan Y."/>
            <person name="Yu H."/>
            <person name="Teng C."/>
            <person name="Yan Y."/>
            <person name="Ping S."/>
            <person name="Wang Y."/>
            <person name="Lin M."/>
        </authorList>
    </citation>
    <scope>NUCLEOTIDE SEQUENCE [LARGE SCALE GENOMIC DNA]</scope>
    <source>
        <strain evidence="2 3">I-0</strain>
    </source>
</reference>
<dbReference type="eggNOG" id="COG3193">
    <property type="taxonomic scope" value="Bacteria"/>
</dbReference>
<feature type="chain" id="PRO_5003612023" evidence="1">
    <location>
        <begin position="30"/>
        <end position="185"/>
    </location>
</feature>
<keyword evidence="1" id="KW-0732">Signal</keyword>
<organism evidence="2 3">
    <name type="scientific">Deinococcus gobiensis (strain DSM 21396 / JCM 16679 / CGMCC 1.7299 / I-0)</name>
    <dbReference type="NCBI Taxonomy" id="745776"/>
    <lineage>
        <taxon>Bacteria</taxon>
        <taxon>Thermotogati</taxon>
        <taxon>Deinococcota</taxon>
        <taxon>Deinococci</taxon>
        <taxon>Deinococcales</taxon>
        <taxon>Deinococcaceae</taxon>
        <taxon>Deinococcus</taxon>
    </lineage>
</organism>
<evidence type="ECO:0000313" key="3">
    <source>
        <dbReference type="Proteomes" id="UP000007575"/>
    </source>
</evidence>
<name>H8GY06_DEIGI</name>
<dbReference type="HOGENOM" id="CLU_103773_0_0_0"/>
<dbReference type="AlphaFoldDB" id="H8GY06"/>
<protein>
    <submittedName>
        <fullName evidence="2">Putative secreted protein</fullName>
    </submittedName>
</protein>
<accession>H8GY06</accession>
<evidence type="ECO:0000313" key="2">
    <source>
        <dbReference type="EMBL" id="AFD24738.1"/>
    </source>
</evidence>
<evidence type="ECO:0000256" key="1">
    <source>
        <dbReference type="SAM" id="SignalP"/>
    </source>
</evidence>
<dbReference type="InterPro" id="IPR005624">
    <property type="entry name" value="PduO/GlcC-like"/>
</dbReference>
<dbReference type="KEGG" id="dgo:DGo_CA0811"/>
<dbReference type="PANTHER" id="PTHR34309">
    <property type="entry name" value="SLR1406 PROTEIN"/>
    <property type="match status" value="1"/>
</dbReference>
<dbReference type="Gene3D" id="3.30.450.150">
    <property type="entry name" value="Haem-degrading domain"/>
    <property type="match status" value="1"/>
</dbReference>
<dbReference type="Proteomes" id="UP000007575">
    <property type="component" value="Chromosome"/>
</dbReference>
<gene>
    <name evidence="2" type="ordered locus">DGo_CA0811</name>
</gene>
<dbReference type="PANTHER" id="PTHR34309:SF10">
    <property type="entry name" value="SLR1406 PROTEIN"/>
    <property type="match status" value="1"/>
</dbReference>
<dbReference type="STRING" id="745776.DGo_CA0811"/>
<dbReference type="Pfam" id="PF03928">
    <property type="entry name" value="HbpS-like"/>
    <property type="match status" value="1"/>
</dbReference>
<sequence length="185" mass="18211">MVSRAPAWEHDAMKTVLLTALTFASVAAAQQTPAQTPPAPPAPVQLATTPTVQVATLSLDAAVKLATRAVANCAAAGYNVSAAVVDRSGVALALARSEQAGPHTVGASLGKAFTSASGRNLTSEMAKGLASNPGLADIPGYLLLAGGVPVRAGTTVVGAIGVGGAPSGMIDEQCALDALKTLPGF</sequence>
<keyword evidence="3" id="KW-1185">Reference proteome</keyword>
<proteinExistence type="predicted"/>
<feature type="signal peptide" evidence="1">
    <location>
        <begin position="1"/>
        <end position="29"/>
    </location>
</feature>
<dbReference type="SUPFAM" id="SSF143744">
    <property type="entry name" value="GlcG-like"/>
    <property type="match status" value="1"/>
</dbReference>
<dbReference type="EMBL" id="CP002191">
    <property type="protein sequence ID" value="AFD24738.1"/>
    <property type="molecule type" value="Genomic_DNA"/>
</dbReference>
<dbReference type="InterPro" id="IPR038084">
    <property type="entry name" value="PduO/GlcC-like_sf"/>
</dbReference>
<dbReference type="PATRIC" id="fig|745776.4.peg.830"/>